<dbReference type="EC" id="1.6.5.-" evidence="6"/>
<dbReference type="GO" id="GO:0010181">
    <property type="term" value="F:FMN binding"/>
    <property type="evidence" value="ECO:0007669"/>
    <property type="project" value="UniProtKB-UniRule"/>
</dbReference>
<comment type="catalytic activity">
    <reaction evidence="6">
        <text>2 a quinone + NADH + H(+) = 2 a 1,4-benzosemiquinone + NAD(+)</text>
        <dbReference type="Rhea" id="RHEA:65952"/>
        <dbReference type="ChEBI" id="CHEBI:15378"/>
        <dbReference type="ChEBI" id="CHEBI:57540"/>
        <dbReference type="ChEBI" id="CHEBI:57945"/>
        <dbReference type="ChEBI" id="CHEBI:132124"/>
        <dbReference type="ChEBI" id="CHEBI:134225"/>
    </reaction>
</comment>
<keyword evidence="2 6" id="KW-0288">FMN</keyword>
<comment type="similarity">
    <text evidence="6">Belongs to the azoreductase type 1 family.</text>
</comment>
<dbReference type="GO" id="GO:0016655">
    <property type="term" value="F:oxidoreductase activity, acting on NAD(P)H, quinone or similar compound as acceptor"/>
    <property type="evidence" value="ECO:0007669"/>
    <property type="project" value="InterPro"/>
</dbReference>
<feature type="binding site" evidence="6">
    <location>
        <begin position="98"/>
        <end position="101"/>
    </location>
    <ligand>
        <name>FMN</name>
        <dbReference type="ChEBI" id="CHEBI:58210"/>
    </ligand>
</feature>
<evidence type="ECO:0000256" key="4">
    <source>
        <dbReference type="ARBA" id="ARBA00023027"/>
    </source>
</evidence>
<dbReference type="Proteomes" id="UP000000483">
    <property type="component" value="Chromosome"/>
</dbReference>
<dbReference type="InterPro" id="IPR023048">
    <property type="entry name" value="NADH:quinone_OxRdtase_FMN_depd"/>
</dbReference>
<dbReference type="GO" id="GO:0016652">
    <property type="term" value="F:oxidoreductase activity, acting on NAD(P)H as acceptor"/>
    <property type="evidence" value="ECO:0007669"/>
    <property type="project" value="UniProtKB-UniRule"/>
</dbReference>
<dbReference type="HOGENOM" id="CLU_088964_1_0_7"/>
<comment type="subunit">
    <text evidence="6">Homodimer.</text>
</comment>
<dbReference type="PANTHER" id="PTHR43741">
    <property type="entry name" value="FMN-DEPENDENT NADH-AZOREDUCTASE 1"/>
    <property type="match status" value="1"/>
</dbReference>
<dbReference type="KEGG" id="dao:Desac_1685"/>
<keyword evidence="9" id="KW-1185">Reference proteome</keyword>
<evidence type="ECO:0000256" key="3">
    <source>
        <dbReference type="ARBA" id="ARBA00023002"/>
    </source>
</evidence>
<proteinExistence type="inferred from homology"/>
<keyword evidence="3 6" id="KW-0560">Oxidoreductase</keyword>
<evidence type="ECO:0000313" key="8">
    <source>
        <dbReference type="EMBL" id="AEB09531.1"/>
    </source>
</evidence>
<accession>F2NJL9</accession>
<dbReference type="PANTHER" id="PTHR43741:SF4">
    <property type="entry name" value="FMN-DEPENDENT NADH:QUINONE OXIDOREDUCTASE"/>
    <property type="match status" value="1"/>
</dbReference>
<protein>
    <recommendedName>
        <fullName evidence="6">FMN dependent NADH:quinone oxidoreductase</fullName>
        <ecNumber evidence="6">1.6.5.-</ecNumber>
    </recommendedName>
    <alternativeName>
        <fullName evidence="6">Azo-dye reductase</fullName>
    </alternativeName>
    <alternativeName>
        <fullName evidence="6">FMN-dependent NADH-azo compound oxidoreductase</fullName>
    </alternativeName>
    <alternativeName>
        <fullName evidence="6">FMN-dependent NADH-azoreductase</fullName>
        <ecNumber evidence="6">1.7.1.17</ecNumber>
    </alternativeName>
</protein>
<comment type="function">
    <text evidence="6">Also exhibits azoreductase activity. Catalyzes the reductive cleavage of the azo bond in aromatic azo compounds to the corresponding amines.</text>
</comment>
<feature type="binding site" evidence="6">
    <location>
        <begin position="16"/>
        <end position="18"/>
    </location>
    <ligand>
        <name>FMN</name>
        <dbReference type="ChEBI" id="CHEBI:58210"/>
    </ligand>
</feature>
<sequence>MKNILFLKASPRGSRSHSLAVAEAFIDAYRQYHQAVEVVPLDLFALDLPPFDGLRLQAKYNILHDRPHSQTEAEAWKVVEEWINQFKAADKYVLATAMWNFGIPYRLKQYLDIILQPGYTFSYSPESGYQGLVTGKPIFITYARGGEYPIDSPAGAMDFQRPYLEFILRFIGFKEIRRVIIEPTLAQGPEVARSRRQSAIEQARKMAESF</sequence>
<dbReference type="RefSeq" id="WP_013706641.1">
    <property type="nucleotide sequence ID" value="NC_015388.1"/>
</dbReference>
<dbReference type="InterPro" id="IPR029039">
    <property type="entry name" value="Flavoprotein-like_sf"/>
</dbReference>
<name>F2NJL9_DESAR</name>
<dbReference type="InterPro" id="IPR050104">
    <property type="entry name" value="FMN-dep_NADH:Q_OxRdtase_AzoR1"/>
</dbReference>
<evidence type="ECO:0000256" key="2">
    <source>
        <dbReference type="ARBA" id="ARBA00022643"/>
    </source>
</evidence>
<evidence type="ECO:0000256" key="6">
    <source>
        <dbReference type="HAMAP-Rule" id="MF_01216"/>
    </source>
</evidence>
<feature type="domain" description="Flavodoxin-like fold" evidence="7">
    <location>
        <begin position="2"/>
        <end position="205"/>
    </location>
</feature>
<dbReference type="InterPro" id="IPR003680">
    <property type="entry name" value="Flavodoxin_fold"/>
</dbReference>
<dbReference type="GO" id="GO:0009055">
    <property type="term" value="F:electron transfer activity"/>
    <property type="evidence" value="ECO:0007669"/>
    <property type="project" value="UniProtKB-UniRule"/>
</dbReference>
<evidence type="ECO:0000256" key="5">
    <source>
        <dbReference type="ARBA" id="ARBA00048542"/>
    </source>
</evidence>
<comment type="function">
    <text evidence="6">Quinone reductase that provides resistance to thiol-specific stress caused by electrophilic quinones.</text>
</comment>
<comment type="caution">
    <text evidence="6">Lacks conserved residue(s) required for the propagation of feature annotation.</text>
</comment>
<dbReference type="OrthoDB" id="9787136at2"/>
<reference evidence="9" key="2">
    <citation type="submission" date="2011-03" db="EMBL/GenBank/DDBJ databases">
        <title>The complete genome of Desulfobacca acetoxidans DSM 11109.</title>
        <authorList>
            <consortium name="US DOE Joint Genome Institute (JGI-PGF)"/>
            <person name="Lucas S."/>
            <person name="Copeland A."/>
            <person name="Lapidus A."/>
            <person name="Bruce D."/>
            <person name="Goodwin L."/>
            <person name="Pitluck S."/>
            <person name="Peters L."/>
            <person name="Kyrpides N."/>
            <person name="Mavromatis K."/>
            <person name="Ivanova N."/>
            <person name="Ovchinnikova G."/>
            <person name="Teshima H."/>
            <person name="Detter J.C."/>
            <person name="Han C."/>
            <person name="Land M."/>
            <person name="Hauser L."/>
            <person name="Markowitz V."/>
            <person name="Cheng J.-F."/>
            <person name="Hugenholtz P."/>
            <person name="Woyke T."/>
            <person name="Wu D."/>
            <person name="Spring S."/>
            <person name="Schueler E."/>
            <person name="Brambilla E."/>
            <person name="Klenk H.-P."/>
            <person name="Eisen J.A."/>
        </authorList>
    </citation>
    <scope>NUCLEOTIDE SEQUENCE [LARGE SCALE GENOMIC DNA]</scope>
    <source>
        <strain evidence="9">ATCC 700848 / DSM 11109 / ASRB2</strain>
    </source>
</reference>
<comment type="catalytic activity">
    <reaction evidence="5">
        <text>N,N-dimethyl-1,4-phenylenediamine + anthranilate + 2 NAD(+) = 2-(4-dimethylaminophenyl)diazenylbenzoate + 2 NADH + 2 H(+)</text>
        <dbReference type="Rhea" id="RHEA:55872"/>
        <dbReference type="ChEBI" id="CHEBI:15378"/>
        <dbReference type="ChEBI" id="CHEBI:15783"/>
        <dbReference type="ChEBI" id="CHEBI:16567"/>
        <dbReference type="ChEBI" id="CHEBI:57540"/>
        <dbReference type="ChEBI" id="CHEBI:57945"/>
        <dbReference type="ChEBI" id="CHEBI:71579"/>
        <dbReference type="EC" id="1.7.1.17"/>
    </reaction>
    <physiologicalReaction direction="right-to-left" evidence="5">
        <dbReference type="Rhea" id="RHEA:55874"/>
    </physiologicalReaction>
</comment>
<dbReference type="EC" id="1.7.1.17" evidence="6"/>
<dbReference type="SUPFAM" id="SSF52218">
    <property type="entry name" value="Flavoproteins"/>
    <property type="match status" value="1"/>
</dbReference>
<dbReference type="STRING" id="880072.Desac_1685"/>
<dbReference type="HAMAP" id="MF_01216">
    <property type="entry name" value="Azoreductase_type1"/>
    <property type="match status" value="1"/>
</dbReference>
<keyword evidence="4 6" id="KW-0520">NAD</keyword>
<evidence type="ECO:0000259" key="7">
    <source>
        <dbReference type="Pfam" id="PF02525"/>
    </source>
</evidence>
<evidence type="ECO:0000256" key="1">
    <source>
        <dbReference type="ARBA" id="ARBA00022630"/>
    </source>
</evidence>
<feature type="binding site" evidence="6">
    <location>
        <position position="10"/>
    </location>
    <ligand>
        <name>FMN</name>
        <dbReference type="ChEBI" id="CHEBI:58210"/>
    </ligand>
</feature>
<dbReference type="Pfam" id="PF02525">
    <property type="entry name" value="Flavodoxin_2"/>
    <property type="match status" value="1"/>
</dbReference>
<reference evidence="8 9" key="1">
    <citation type="journal article" date="2011" name="Stand. Genomic Sci.">
        <title>Complete genome sequence of the acetate-degrading sulfate reducer Desulfobacca acetoxidans type strain (ASRB2).</title>
        <authorList>
            <person name="Goker M."/>
            <person name="Teshima H."/>
            <person name="Lapidus A."/>
            <person name="Nolan M."/>
            <person name="Lucas S."/>
            <person name="Hammon N."/>
            <person name="Deshpande S."/>
            <person name="Cheng J.F."/>
            <person name="Tapia R."/>
            <person name="Han C."/>
            <person name="Goodwin L."/>
            <person name="Pitluck S."/>
            <person name="Huntemann M."/>
            <person name="Liolios K."/>
            <person name="Ivanova N."/>
            <person name="Pagani I."/>
            <person name="Mavromatis K."/>
            <person name="Ovchinikova G."/>
            <person name="Pati A."/>
            <person name="Chen A."/>
            <person name="Palaniappan K."/>
            <person name="Land M."/>
            <person name="Hauser L."/>
            <person name="Brambilla E.M."/>
            <person name="Rohde M."/>
            <person name="Spring S."/>
            <person name="Detter J.C."/>
            <person name="Woyke T."/>
            <person name="Bristow J."/>
            <person name="Eisen J.A."/>
            <person name="Markowitz V."/>
            <person name="Hugenholtz P."/>
            <person name="Kyrpides N.C."/>
            <person name="Klenk H.P."/>
        </authorList>
    </citation>
    <scope>NUCLEOTIDE SEQUENCE [LARGE SCALE GENOMIC DNA]</scope>
    <source>
        <strain evidence="9">ATCC 700848 / DSM 11109 / ASRB2</strain>
    </source>
</reference>
<organism evidence="8 9">
    <name type="scientific">Desulfobacca acetoxidans (strain ATCC 700848 / DSM 11109 / ASRB2)</name>
    <dbReference type="NCBI Taxonomy" id="880072"/>
    <lineage>
        <taxon>Bacteria</taxon>
        <taxon>Pseudomonadati</taxon>
        <taxon>Thermodesulfobacteriota</taxon>
        <taxon>Desulfobaccia</taxon>
        <taxon>Desulfobaccales</taxon>
        <taxon>Desulfobaccaceae</taxon>
        <taxon>Desulfobacca</taxon>
    </lineage>
</organism>
<gene>
    <name evidence="6" type="primary">azoR</name>
    <name evidence="8" type="ordered locus">Desac_1685</name>
</gene>
<dbReference type="EMBL" id="CP002629">
    <property type="protein sequence ID" value="AEB09531.1"/>
    <property type="molecule type" value="Genomic_DNA"/>
</dbReference>
<evidence type="ECO:0000313" key="9">
    <source>
        <dbReference type="Proteomes" id="UP000000483"/>
    </source>
</evidence>
<dbReference type="eggNOG" id="COG1182">
    <property type="taxonomic scope" value="Bacteria"/>
</dbReference>
<dbReference type="AlphaFoldDB" id="F2NJL9"/>
<keyword evidence="1 6" id="KW-0285">Flavoprotein</keyword>
<comment type="cofactor">
    <cofactor evidence="6">
        <name>FMN</name>
        <dbReference type="ChEBI" id="CHEBI:58210"/>
    </cofactor>
    <text evidence="6">Binds 1 FMN per subunit.</text>
</comment>
<dbReference type="Gene3D" id="3.40.50.360">
    <property type="match status" value="1"/>
</dbReference>